<feature type="transmembrane region" description="Helical" evidence="1">
    <location>
        <begin position="70"/>
        <end position="91"/>
    </location>
</feature>
<evidence type="ECO:0000259" key="2">
    <source>
        <dbReference type="Pfam" id="PF06580"/>
    </source>
</evidence>
<dbReference type="InterPro" id="IPR050640">
    <property type="entry name" value="Bact_2-comp_sensor_kinase"/>
</dbReference>
<sequence>MQTMAPTRVIWLYVAWAAFWSGVFVLVLLPANYNLGLTLKDALLYNMLLTIAGYAAGTGLRYYQPTLRQGVLLMAWSLGLAGICTLVYSFLIDRLVADELYLSFVGDSLPMRLVFGWLLLLLLLLINWFWFYTKEQRQHEERKAATEKLAREAELYTLRQQLQPHFLFNSLNSISALVVSKPALARAMVQQLSDFLRGTLRKENQQRVTLSEELTQLELYLAIEKVRFGHRLQTIVEVSEDAKALKLPALLLQPLVENAIKFGLYGTTGETTISIKADRAEEGLLIQIQNPFDTDASQAQEGTGFGLNSVQRRLYLLYARPDLVQTQQHENQFTTTVTIPQNYDQVPHN</sequence>
<proteinExistence type="predicted"/>
<dbReference type="PANTHER" id="PTHR34220">
    <property type="entry name" value="SENSOR HISTIDINE KINASE YPDA"/>
    <property type="match status" value="1"/>
</dbReference>
<organism evidence="3 4">
    <name type="scientific">Pontibacter populi</name>
    <dbReference type="NCBI Taxonomy" id="890055"/>
    <lineage>
        <taxon>Bacteria</taxon>
        <taxon>Pseudomonadati</taxon>
        <taxon>Bacteroidota</taxon>
        <taxon>Cytophagia</taxon>
        <taxon>Cytophagales</taxon>
        <taxon>Hymenobacteraceae</taxon>
        <taxon>Pontibacter</taxon>
    </lineage>
</organism>
<keyword evidence="3" id="KW-0808">Transferase</keyword>
<dbReference type="InterPro" id="IPR036890">
    <property type="entry name" value="HATPase_C_sf"/>
</dbReference>
<keyword evidence="4" id="KW-1185">Reference proteome</keyword>
<keyword evidence="3" id="KW-0418">Kinase</keyword>
<evidence type="ECO:0000256" key="1">
    <source>
        <dbReference type="SAM" id="Phobius"/>
    </source>
</evidence>
<evidence type="ECO:0000313" key="3">
    <source>
        <dbReference type="EMBL" id="MBW3364251.1"/>
    </source>
</evidence>
<feature type="transmembrane region" description="Helical" evidence="1">
    <location>
        <begin position="12"/>
        <end position="31"/>
    </location>
</feature>
<dbReference type="InterPro" id="IPR010559">
    <property type="entry name" value="Sig_transdc_His_kin_internal"/>
</dbReference>
<keyword evidence="1" id="KW-0812">Transmembrane</keyword>
<dbReference type="Gene3D" id="3.30.565.10">
    <property type="entry name" value="Histidine kinase-like ATPase, C-terminal domain"/>
    <property type="match status" value="1"/>
</dbReference>
<dbReference type="Pfam" id="PF06580">
    <property type="entry name" value="His_kinase"/>
    <property type="match status" value="1"/>
</dbReference>
<dbReference type="PANTHER" id="PTHR34220:SF7">
    <property type="entry name" value="SENSOR HISTIDINE KINASE YPDA"/>
    <property type="match status" value="1"/>
</dbReference>
<keyword evidence="1" id="KW-1133">Transmembrane helix</keyword>
<dbReference type="EMBL" id="JAHWXQ010000001">
    <property type="protein sequence ID" value="MBW3364251.1"/>
    <property type="molecule type" value="Genomic_DNA"/>
</dbReference>
<comment type="caution">
    <text evidence="3">The sequence shown here is derived from an EMBL/GenBank/DDBJ whole genome shotgun (WGS) entry which is preliminary data.</text>
</comment>
<feature type="domain" description="Signal transduction histidine kinase internal region" evidence="2">
    <location>
        <begin position="153"/>
        <end position="232"/>
    </location>
</feature>
<protein>
    <submittedName>
        <fullName evidence="3">Histidine kinase</fullName>
    </submittedName>
</protein>
<dbReference type="SUPFAM" id="SSF55874">
    <property type="entry name" value="ATPase domain of HSP90 chaperone/DNA topoisomerase II/histidine kinase"/>
    <property type="match status" value="1"/>
</dbReference>
<dbReference type="GO" id="GO:0016301">
    <property type="term" value="F:kinase activity"/>
    <property type="evidence" value="ECO:0007669"/>
    <property type="project" value="UniProtKB-KW"/>
</dbReference>
<dbReference type="Proteomes" id="UP000774935">
    <property type="component" value="Unassembled WGS sequence"/>
</dbReference>
<gene>
    <name evidence="3" type="ORF">KYK27_04305</name>
</gene>
<keyword evidence="1" id="KW-0472">Membrane</keyword>
<accession>A0ABS6XAW1</accession>
<evidence type="ECO:0000313" key="4">
    <source>
        <dbReference type="Proteomes" id="UP000774935"/>
    </source>
</evidence>
<name>A0ABS6XAW1_9BACT</name>
<reference evidence="3 4" key="1">
    <citation type="submission" date="2021-07" db="EMBL/GenBank/DDBJ databases">
        <authorList>
            <person name="Kim M.K."/>
        </authorList>
    </citation>
    <scope>NUCLEOTIDE SEQUENCE [LARGE SCALE GENOMIC DNA]</scope>
    <source>
        <strain evidence="3 4">HLY7-15</strain>
    </source>
</reference>
<feature type="transmembrane region" description="Helical" evidence="1">
    <location>
        <begin position="43"/>
        <end position="63"/>
    </location>
</feature>
<feature type="transmembrane region" description="Helical" evidence="1">
    <location>
        <begin position="111"/>
        <end position="133"/>
    </location>
</feature>